<dbReference type="GO" id="GO:0017004">
    <property type="term" value="P:cytochrome complex assembly"/>
    <property type="evidence" value="ECO:0007669"/>
    <property type="project" value="UniProtKB-KW"/>
</dbReference>
<dbReference type="Pfam" id="PF13905">
    <property type="entry name" value="Thioredoxin_8"/>
    <property type="match status" value="1"/>
</dbReference>
<dbReference type="PROSITE" id="PS00194">
    <property type="entry name" value="THIOREDOXIN_1"/>
    <property type="match status" value="1"/>
</dbReference>
<name>A0A511Y7P0_9FLAO</name>
<dbReference type="OrthoDB" id="9815205at2"/>
<dbReference type="SUPFAM" id="SSF52833">
    <property type="entry name" value="Thioredoxin-like"/>
    <property type="match status" value="1"/>
</dbReference>
<protein>
    <recommendedName>
        <fullName evidence="5">Thioredoxin domain-containing protein</fullName>
    </recommendedName>
</protein>
<dbReference type="PROSITE" id="PS51352">
    <property type="entry name" value="THIOREDOXIN_2"/>
    <property type="match status" value="1"/>
</dbReference>
<evidence type="ECO:0000313" key="6">
    <source>
        <dbReference type="EMBL" id="GEN71210.1"/>
    </source>
</evidence>
<evidence type="ECO:0000256" key="2">
    <source>
        <dbReference type="ARBA" id="ARBA00022748"/>
    </source>
</evidence>
<keyword evidence="3" id="KW-1015">Disulfide bond</keyword>
<sequence>MKKTLIFIILNFLTINIVLAQLKISDKKISKAQFYVHSRNYSIKDSLFLIYQENQWSNLSGVPRQIINGKLGYQLKMNFENGEKFLYGSLSIGDCRPLLIENIIEPNDSIVFHVLRNRIIIDGRGKEKYQFVQEVENELELLNFFRDDSLSKVSELSNNISNAVTEEFNVESTKQGFIKSLQYNKKKKQIVLTLLDKYKGRIPQEIFELLKLDYLSKIESEYLKSFNDGINYIIFKGKENADSSFMVLDKINPEKANYIRHSFKNTVLHPLSKELIEFLLQDIRTQMYNPKTRITNSPKAIVDYIINNYSGLLRDRLLTRFLIKNKIKSDREVETISYALKHMNSENCIEILRKSLCHSSPGSVAFEFELTDTLRNVVRQSDFKGKVVLLDFFFTGCGSCKILNDKMTPIVQLFKDNPNVKFVSVNIDKDRKEWINSVRSLEYTHKGSIDLYTNGNGANSKIIQHYNVYGYPTLILIGKDGKIISANPPKPHNKKNSTTLIQMIKTAL</sequence>
<comment type="caution">
    <text evidence="6">The sequence shown here is derived from an EMBL/GenBank/DDBJ whole genome shotgun (WGS) entry which is preliminary data.</text>
</comment>
<evidence type="ECO:0000259" key="5">
    <source>
        <dbReference type="PROSITE" id="PS51352"/>
    </source>
</evidence>
<organism evidence="6 7">
    <name type="scientific">Chryseobacterium lathyri</name>
    <dbReference type="NCBI Taxonomy" id="395933"/>
    <lineage>
        <taxon>Bacteria</taxon>
        <taxon>Pseudomonadati</taxon>
        <taxon>Bacteroidota</taxon>
        <taxon>Flavobacteriia</taxon>
        <taxon>Flavobacteriales</taxon>
        <taxon>Weeksellaceae</taxon>
        <taxon>Chryseobacterium group</taxon>
        <taxon>Chryseobacterium</taxon>
    </lineage>
</organism>
<dbReference type="InterPro" id="IPR050553">
    <property type="entry name" value="Thioredoxin_ResA/DsbE_sf"/>
</dbReference>
<dbReference type="InterPro" id="IPR012336">
    <property type="entry name" value="Thioredoxin-like_fold"/>
</dbReference>
<dbReference type="GO" id="GO:0030313">
    <property type="term" value="C:cell envelope"/>
    <property type="evidence" value="ECO:0007669"/>
    <property type="project" value="UniProtKB-SubCell"/>
</dbReference>
<dbReference type="AlphaFoldDB" id="A0A511Y7P0"/>
<dbReference type="RefSeq" id="WP_111959414.1">
    <property type="nucleotide sequence ID" value="NZ_BJYI01000004.1"/>
</dbReference>
<dbReference type="PANTHER" id="PTHR42852">
    <property type="entry name" value="THIOL:DISULFIDE INTERCHANGE PROTEIN DSBE"/>
    <property type="match status" value="1"/>
</dbReference>
<proteinExistence type="predicted"/>
<evidence type="ECO:0000313" key="7">
    <source>
        <dbReference type="Proteomes" id="UP000321150"/>
    </source>
</evidence>
<evidence type="ECO:0000256" key="4">
    <source>
        <dbReference type="ARBA" id="ARBA00023284"/>
    </source>
</evidence>
<keyword evidence="2" id="KW-0201">Cytochrome c-type biogenesis</keyword>
<dbReference type="EMBL" id="BJYI01000004">
    <property type="protein sequence ID" value="GEN71210.1"/>
    <property type="molecule type" value="Genomic_DNA"/>
</dbReference>
<keyword evidence="4" id="KW-0676">Redox-active center</keyword>
<dbReference type="Proteomes" id="UP000321150">
    <property type="component" value="Unassembled WGS sequence"/>
</dbReference>
<gene>
    <name evidence="6" type="ORF">CLA01_12820</name>
</gene>
<feature type="domain" description="Thioredoxin" evidence="5">
    <location>
        <begin position="359"/>
        <end position="508"/>
    </location>
</feature>
<dbReference type="InterPro" id="IPR013766">
    <property type="entry name" value="Thioredoxin_domain"/>
</dbReference>
<evidence type="ECO:0000256" key="3">
    <source>
        <dbReference type="ARBA" id="ARBA00023157"/>
    </source>
</evidence>
<dbReference type="Gene3D" id="3.40.30.10">
    <property type="entry name" value="Glutaredoxin"/>
    <property type="match status" value="1"/>
</dbReference>
<reference evidence="6 7" key="1">
    <citation type="submission" date="2019-07" db="EMBL/GenBank/DDBJ databases">
        <title>Whole genome shotgun sequence of Chryseobacterium lathyri NBRC 105250.</title>
        <authorList>
            <person name="Hosoyama A."/>
            <person name="Uohara A."/>
            <person name="Ohji S."/>
            <person name="Ichikawa N."/>
        </authorList>
    </citation>
    <scope>NUCLEOTIDE SEQUENCE [LARGE SCALE GENOMIC DNA]</scope>
    <source>
        <strain evidence="6 7">NBRC 105250</strain>
    </source>
</reference>
<dbReference type="InterPro" id="IPR017937">
    <property type="entry name" value="Thioredoxin_CS"/>
</dbReference>
<dbReference type="CDD" id="cd02966">
    <property type="entry name" value="TlpA_like_family"/>
    <property type="match status" value="1"/>
</dbReference>
<comment type="subcellular location">
    <subcellularLocation>
        <location evidence="1">Cell envelope</location>
    </subcellularLocation>
</comment>
<accession>A0A511Y7P0</accession>
<evidence type="ECO:0000256" key="1">
    <source>
        <dbReference type="ARBA" id="ARBA00004196"/>
    </source>
</evidence>
<dbReference type="PANTHER" id="PTHR42852:SF6">
    <property type="entry name" value="THIOL:DISULFIDE INTERCHANGE PROTEIN DSBE"/>
    <property type="match status" value="1"/>
</dbReference>
<dbReference type="InterPro" id="IPR036249">
    <property type="entry name" value="Thioredoxin-like_sf"/>
</dbReference>